<dbReference type="EMBL" id="RCMG01000777">
    <property type="protein sequence ID" value="KAG2847941.1"/>
    <property type="molecule type" value="Genomic_DNA"/>
</dbReference>
<accession>A0A329SP17</accession>
<dbReference type="VEuPathDB" id="FungiDB:PC110_g5447"/>
<feature type="compositionally biased region" description="Basic and acidic residues" evidence="1">
    <location>
        <begin position="115"/>
        <end position="130"/>
    </location>
</feature>
<dbReference type="Proteomes" id="UP000774804">
    <property type="component" value="Unassembled WGS sequence"/>
</dbReference>
<dbReference type="Proteomes" id="UP000760860">
    <property type="component" value="Unassembled WGS sequence"/>
</dbReference>
<dbReference type="EMBL" id="MJFZ01000091">
    <property type="protein sequence ID" value="RAW38345.1"/>
    <property type="molecule type" value="Genomic_DNA"/>
</dbReference>
<evidence type="ECO:0000313" key="2">
    <source>
        <dbReference type="EMBL" id="KAG2847941.1"/>
    </source>
</evidence>
<dbReference type="Proteomes" id="UP000251314">
    <property type="component" value="Unassembled WGS sequence"/>
</dbReference>
<evidence type="ECO:0000313" key="3">
    <source>
        <dbReference type="EMBL" id="KAG2919634.1"/>
    </source>
</evidence>
<organism evidence="7 8">
    <name type="scientific">Phytophthora cactorum</name>
    <dbReference type="NCBI Taxonomy" id="29920"/>
    <lineage>
        <taxon>Eukaryota</taxon>
        <taxon>Sar</taxon>
        <taxon>Stramenopiles</taxon>
        <taxon>Oomycota</taxon>
        <taxon>Peronosporomycetes</taxon>
        <taxon>Peronosporales</taxon>
        <taxon>Peronosporaceae</taxon>
        <taxon>Phytophthora</taxon>
    </lineage>
</organism>
<keyword evidence="8" id="KW-1185">Reference proteome</keyword>
<dbReference type="EMBL" id="RCMV01000820">
    <property type="protein sequence ID" value="KAG3212585.1"/>
    <property type="molecule type" value="Genomic_DNA"/>
</dbReference>
<reference evidence="7 8" key="1">
    <citation type="submission" date="2018-01" db="EMBL/GenBank/DDBJ databases">
        <title>Draft genome of the strawberry crown rot pathogen Phytophthora cactorum.</title>
        <authorList>
            <person name="Armitage A.D."/>
            <person name="Lysoe E."/>
            <person name="Nellist C.F."/>
            <person name="Harrison R.J."/>
            <person name="Brurberg M.B."/>
        </authorList>
    </citation>
    <scope>NUCLEOTIDE SEQUENCE [LARGE SCALE GENOMIC DNA]</scope>
    <source>
        <strain evidence="7 8">10300</strain>
    </source>
</reference>
<sequence>MVDSSFNIRKLSQHLLHNRRGQGARQSADNVAGLATARANDVLSHEEAEHLIRSLTGIAGGRPLVEKLLEELRARNFALRNQPPPPPNDPRDGDDSSAGHSEATSSQLSMLDNQHPGDRYDDKDLAEHTKTLQNTPDIKLPNLSKKKDY</sequence>
<feature type="compositionally biased region" description="Polar residues" evidence="1">
    <location>
        <begin position="98"/>
        <end position="112"/>
    </location>
</feature>
<gene>
    <name evidence="7" type="ORF">PC110_g5447</name>
    <name evidence="2" type="ORF">PC113_g17672</name>
    <name evidence="3" type="ORF">PC115_g10065</name>
    <name evidence="4" type="ORF">PC117_g12965</name>
    <name evidence="5" type="ORF">PC118_g18706</name>
    <name evidence="6" type="ORF">PC129_g16460</name>
</gene>
<dbReference type="EMBL" id="RCMK01000368">
    <property type="protein sequence ID" value="KAG2933038.1"/>
    <property type="molecule type" value="Genomic_DNA"/>
</dbReference>
<evidence type="ECO:0000313" key="8">
    <source>
        <dbReference type="Proteomes" id="UP000251314"/>
    </source>
</evidence>
<evidence type="ECO:0000313" key="7">
    <source>
        <dbReference type="EMBL" id="RAW38345.1"/>
    </source>
</evidence>
<reference evidence="2" key="2">
    <citation type="submission" date="2018-10" db="EMBL/GenBank/DDBJ databases">
        <title>Effector identification in a new, highly contiguous assembly of the strawberry crown rot pathogen Phytophthora cactorum.</title>
        <authorList>
            <person name="Armitage A.D."/>
            <person name="Nellist C.F."/>
            <person name="Bates H."/>
            <person name="Vickerstaff R.J."/>
            <person name="Harrison R.J."/>
        </authorList>
    </citation>
    <scope>NUCLEOTIDE SEQUENCE</scope>
    <source>
        <strain evidence="2">15-7</strain>
        <strain evidence="3">4032</strain>
        <strain evidence="4">4040</strain>
        <strain evidence="5">P415</strain>
        <strain evidence="6">P421</strain>
    </source>
</reference>
<evidence type="ECO:0000256" key="1">
    <source>
        <dbReference type="SAM" id="MobiDB-lite"/>
    </source>
</evidence>
<dbReference type="EMBL" id="RCML01000949">
    <property type="protein sequence ID" value="KAG2967239.1"/>
    <property type="molecule type" value="Genomic_DNA"/>
</dbReference>
<protein>
    <submittedName>
        <fullName evidence="7">Uncharacterized protein</fullName>
    </submittedName>
</protein>
<feature type="region of interest" description="Disordered" evidence="1">
    <location>
        <begin position="76"/>
        <end position="149"/>
    </location>
</feature>
<name>A0A329SP17_9STRA</name>
<evidence type="ECO:0000313" key="4">
    <source>
        <dbReference type="EMBL" id="KAG2933038.1"/>
    </source>
</evidence>
<dbReference type="Proteomes" id="UP000735874">
    <property type="component" value="Unassembled WGS sequence"/>
</dbReference>
<evidence type="ECO:0000313" key="5">
    <source>
        <dbReference type="EMBL" id="KAG2967239.1"/>
    </source>
</evidence>
<comment type="caution">
    <text evidence="7">The sequence shown here is derived from an EMBL/GenBank/DDBJ whole genome shotgun (WGS) entry which is preliminary data.</text>
</comment>
<evidence type="ECO:0000313" key="6">
    <source>
        <dbReference type="EMBL" id="KAG3212585.1"/>
    </source>
</evidence>
<dbReference type="AlphaFoldDB" id="A0A329SP17"/>
<dbReference type="Proteomes" id="UP000736787">
    <property type="component" value="Unassembled WGS sequence"/>
</dbReference>
<proteinExistence type="predicted"/>
<dbReference type="EMBL" id="RCMI01000289">
    <property type="protein sequence ID" value="KAG2919634.1"/>
    <property type="molecule type" value="Genomic_DNA"/>
</dbReference>
<dbReference type="Proteomes" id="UP000697107">
    <property type="component" value="Unassembled WGS sequence"/>
</dbReference>